<feature type="compositionally biased region" description="Acidic residues" evidence="5">
    <location>
        <begin position="76"/>
        <end position="90"/>
    </location>
</feature>
<evidence type="ECO:0000259" key="7">
    <source>
        <dbReference type="Pfam" id="PF03544"/>
    </source>
</evidence>
<keyword evidence="2 6" id="KW-0812">Transmembrane</keyword>
<dbReference type="NCBIfam" id="TIGR01352">
    <property type="entry name" value="tonB_Cterm"/>
    <property type="match status" value="1"/>
</dbReference>
<reference evidence="8 9" key="1">
    <citation type="submission" date="2017-05" db="EMBL/GenBank/DDBJ databases">
        <authorList>
            <person name="Varghese N."/>
            <person name="Submissions S."/>
        </authorList>
    </citation>
    <scope>NUCLEOTIDE SEQUENCE [LARGE SCALE GENOMIC DNA]</scope>
    <source>
        <strain evidence="8 9">DSM 21985</strain>
    </source>
</reference>
<evidence type="ECO:0000256" key="6">
    <source>
        <dbReference type="SAM" id="Phobius"/>
    </source>
</evidence>
<evidence type="ECO:0000256" key="2">
    <source>
        <dbReference type="ARBA" id="ARBA00022692"/>
    </source>
</evidence>
<evidence type="ECO:0000256" key="5">
    <source>
        <dbReference type="SAM" id="MobiDB-lite"/>
    </source>
</evidence>
<dbReference type="Proteomes" id="UP000317557">
    <property type="component" value="Unassembled WGS sequence"/>
</dbReference>
<feature type="domain" description="TonB C-terminal" evidence="7">
    <location>
        <begin position="206"/>
        <end position="271"/>
    </location>
</feature>
<feature type="compositionally biased region" description="Acidic residues" evidence="5">
    <location>
        <begin position="128"/>
        <end position="140"/>
    </location>
</feature>
<dbReference type="InterPro" id="IPR006260">
    <property type="entry name" value="TonB/TolA_C"/>
</dbReference>
<dbReference type="RefSeq" id="WP_142453601.1">
    <property type="nucleotide sequence ID" value="NZ_FXTP01000003.1"/>
</dbReference>
<gene>
    <name evidence="8" type="ORF">SAMN06265219_103185</name>
</gene>
<dbReference type="EMBL" id="FXTP01000003">
    <property type="protein sequence ID" value="SMO51693.1"/>
    <property type="molecule type" value="Genomic_DNA"/>
</dbReference>
<dbReference type="Gene3D" id="3.30.1150.10">
    <property type="match status" value="1"/>
</dbReference>
<organism evidence="8 9">
    <name type="scientific">Gracilimonas mengyeensis</name>
    <dbReference type="NCBI Taxonomy" id="1302730"/>
    <lineage>
        <taxon>Bacteria</taxon>
        <taxon>Pseudomonadati</taxon>
        <taxon>Balneolota</taxon>
        <taxon>Balneolia</taxon>
        <taxon>Balneolales</taxon>
        <taxon>Balneolaceae</taxon>
        <taxon>Gracilimonas</taxon>
    </lineage>
</organism>
<comment type="subcellular location">
    <subcellularLocation>
        <location evidence="1">Membrane</location>
        <topology evidence="1">Single-pass membrane protein</topology>
    </subcellularLocation>
</comment>
<keyword evidence="9" id="KW-1185">Reference proteome</keyword>
<evidence type="ECO:0000256" key="3">
    <source>
        <dbReference type="ARBA" id="ARBA00022989"/>
    </source>
</evidence>
<sequence length="273" mass="31000">MGRYKFTEDDRFALWIATGINIALLLFSLFYTMSLDTNVRPSYIEVEFGEFASGQLAEYSEVKNEEVAQRPNPSETEPEDPVEEVVEPEESPQTPTEEVTKPVDLPDQQEEIVEEPVTTPETEKIDPEQQEAEPEEEEVEVPPVARENEDITEGEESSGDEDGARGELNSDQGMGNDQEKSSPYELKWEGEIDRSPMVQPLPQNSANTEAVITVRFEVRPDGTVGRIIPLRKMNPELEREVMSTLRSWRFSRLPGGVPQQTQWGTITFRFVFD</sequence>
<dbReference type="SUPFAM" id="SSF74653">
    <property type="entry name" value="TolA/TonB C-terminal domain"/>
    <property type="match status" value="1"/>
</dbReference>
<evidence type="ECO:0000313" key="8">
    <source>
        <dbReference type="EMBL" id="SMO51693.1"/>
    </source>
</evidence>
<dbReference type="GO" id="GO:0055085">
    <property type="term" value="P:transmembrane transport"/>
    <property type="evidence" value="ECO:0007669"/>
    <property type="project" value="InterPro"/>
</dbReference>
<dbReference type="Pfam" id="PF03544">
    <property type="entry name" value="TonB_C"/>
    <property type="match status" value="1"/>
</dbReference>
<evidence type="ECO:0000313" key="9">
    <source>
        <dbReference type="Proteomes" id="UP000317557"/>
    </source>
</evidence>
<evidence type="ECO:0000256" key="1">
    <source>
        <dbReference type="ARBA" id="ARBA00004167"/>
    </source>
</evidence>
<feature type="region of interest" description="Disordered" evidence="5">
    <location>
        <begin position="63"/>
        <end position="182"/>
    </location>
</feature>
<proteinExistence type="predicted"/>
<name>A0A521BWX6_9BACT</name>
<keyword evidence="3 6" id="KW-1133">Transmembrane helix</keyword>
<evidence type="ECO:0000256" key="4">
    <source>
        <dbReference type="ARBA" id="ARBA00023136"/>
    </source>
</evidence>
<accession>A0A521BWX6</accession>
<feature type="transmembrane region" description="Helical" evidence="6">
    <location>
        <begin position="12"/>
        <end position="33"/>
    </location>
</feature>
<dbReference type="InterPro" id="IPR037682">
    <property type="entry name" value="TonB_C"/>
</dbReference>
<dbReference type="GO" id="GO:0016020">
    <property type="term" value="C:membrane"/>
    <property type="evidence" value="ECO:0007669"/>
    <property type="project" value="UniProtKB-SubCell"/>
</dbReference>
<keyword evidence="4 6" id="KW-0472">Membrane</keyword>
<dbReference type="OrthoDB" id="9786892at2"/>
<feature type="compositionally biased region" description="Acidic residues" evidence="5">
    <location>
        <begin position="150"/>
        <end position="161"/>
    </location>
</feature>
<dbReference type="AlphaFoldDB" id="A0A521BWX6"/>
<protein>
    <submittedName>
        <fullName evidence="8">TonB family C-terminal domain-containing protein</fullName>
    </submittedName>
</protein>